<dbReference type="AlphaFoldDB" id="A0A0F9AB59"/>
<comment type="caution">
    <text evidence="1">The sequence shown here is derived from an EMBL/GenBank/DDBJ whole genome shotgun (WGS) entry which is preliminary data.</text>
</comment>
<name>A0A0F9AB59_9ZZZZ</name>
<dbReference type="EMBL" id="LAZR01046898">
    <property type="protein sequence ID" value="KKK95465.1"/>
    <property type="molecule type" value="Genomic_DNA"/>
</dbReference>
<reference evidence="1" key="1">
    <citation type="journal article" date="2015" name="Nature">
        <title>Complex archaea that bridge the gap between prokaryotes and eukaryotes.</title>
        <authorList>
            <person name="Spang A."/>
            <person name="Saw J.H."/>
            <person name="Jorgensen S.L."/>
            <person name="Zaremba-Niedzwiedzka K."/>
            <person name="Martijn J."/>
            <person name="Lind A.E."/>
            <person name="van Eijk R."/>
            <person name="Schleper C."/>
            <person name="Guy L."/>
            <person name="Ettema T.J."/>
        </authorList>
    </citation>
    <scope>NUCLEOTIDE SEQUENCE</scope>
</reference>
<organism evidence="1">
    <name type="scientific">marine sediment metagenome</name>
    <dbReference type="NCBI Taxonomy" id="412755"/>
    <lineage>
        <taxon>unclassified sequences</taxon>
        <taxon>metagenomes</taxon>
        <taxon>ecological metagenomes</taxon>
    </lineage>
</organism>
<sequence length="63" mass="7634">QCRRREESVLKLYVGSAYYDKGERARGWGEFLSRPRIRRQGKNWELSIALFGWVFWLGRNKQK</sequence>
<protein>
    <submittedName>
        <fullName evidence="1">Uncharacterized protein</fullName>
    </submittedName>
</protein>
<gene>
    <name evidence="1" type="ORF">LCGC14_2672500</name>
</gene>
<accession>A0A0F9AB59</accession>
<feature type="non-terminal residue" evidence="1">
    <location>
        <position position="1"/>
    </location>
</feature>
<proteinExistence type="predicted"/>
<evidence type="ECO:0000313" key="1">
    <source>
        <dbReference type="EMBL" id="KKK95465.1"/>
    </source>
</evidence>